<organism evidence="1 2">
    <name type="scientific">Yimella lutea</name>
    <dbReference type="NCBI Taxonomy" id="587872"/>
    <lineage>
        <taxon>Bacteria</taxon>
        <taxon>Bacillati</taxon>
        <taxon>Actinomycetota</taxon>
        <taxon>Actinomycetes</taxon>
        <taxon>Micrococcales</taxon>
        <taxon>Dermacoccaceae</taxon>
        <taxon>Yimella</taxon>
    </lineage>
</organism>
<comment type="caution">
    <text evidence="1">The sequence shown here is derived from an EMBL/GenBank/DDBJ whole genome shotgun (WGS) entry which is preliminary data.</text>
</comment>
<protein>
    <submittedName>
        <fullName evidence="1">Uncharacterized protein</fullName>
    </submittedName>
</protein>
<evidence type="ECO:0000313" key="1">
    <source>
        <dbReference type="EMBL" id="TQJ13586.1"/>
    </source>
</evidence>
<dbReference type="NCBIfam" id="NF038161">
    <property type="entry name" value="lant_II_LchA2"/>
    <property type="match status" value="1"/>
</dbReference>
<reference evidence="1 2" key="1">
    <citation type="submission" date="2019-06" db="EMBL/GenBank/DDBJ databases">
        <title>Sequencing the genomes of 1000 actinobacteria strains.</title>
        <authorList>
            <person name="Klenk H.-P."/>
        </authorList>
    </citation>
    <scope>NUCLEOTIDE SEQUENCE [LARGE SCALE GENOMIC DNA]</scope>
    <source>
        <strain evidence="1 2">DSM 19828</strain>
    </source>
</reference>
<dbReference type="Proteomes" id="UP000320806">
    <property type="component" value="Unassembled WGS sequence"/>
</dbReference>
<dbReference type="RefSeq" id="WP_170221719.1">
    <property type="nucleotide sequence ID" value="NZ_BAABCI010000033.1"/>
</dbReference>
<accession>A0A542EEA9</accession>
<sequence>MHDDLELGRYSDEELFELAEGDVHGGTTWSCAITTLISSQTCPTTACTDSC</sequence>
<evidence type="ECO:0000313" key="2">
    <source>
        <dbReference type="Proteomes" id="UP000320806"/>
    </source>
</evidence>
<name>A0A542EEA9_9MICO</name>
<dbReference type="EMBL" id="VFMO01000001">
    <property type="protein sequence ID" value="TQJ13586.1"/>
    <property type="molecule type" value="Genomic_DNA"/>
</dbReference>
<gene>
    <name evidence="1" type="ORF">FB459_1011</name>
</gene>
<proteinExistence type="predicted"/>
<dbReference type="AlphaFoldDB" id="A0A542EEA9"/>
<keyword evidence="2" id="KW-1185">Reference proteome</keyword>